<reference evidence="1 2" key="1">
    <citation type="submission" date="2018-10" db="EMBL/GenBank/DDBJ databases">
        <title>Fifty Aureobasidium pullulans genomes reveal a recombining polyextremotolerant generalist.</title>
        <authorList>
            <person name="Gostincar C."/>
            <person name="Turk M."/>
            <person name="Zajc J."/>
            <person name="Gunde-Cimerman N."/>
        </authorList>
    </citation>
    <scope>NUCLEOTIDE SEQUENCE [LARGE SCALE GENOMIC DNA]</scope>
    <source>
        <strain evidence="1 2">EXF-11318</strain>
    </source>
</reference>
<organism evidence="1 2">
    <name type="scientific">Aureobasidium pullulans</name>
    <name type="common">Black yeast</name>
    <name type="synonym">Pullularia pullulans</name>
    <dbReference type="NCBI Taxonomy" id="5580"/>
    <lineage>
        <taxon>Eukaryota</taxon>
        <taxon>Fungi</taxon>
        <taxon>Dikarya</taxon>
        <taxon>Ascomycota</taxon>
        <taxon>Pezizomycotina</taxon>
        <taxon>Dothideomycetes</taxon>
        <taxon>Dothideomycetidae</taxon>
        <taxon>Dothideales</taxon>
        <taxon>Saccotheciaceae</taxon>
        <taxon>Aureobasidium</taxon>
    </lineage>
</organism>
<gene>
    <name evidence="1" type="ORF">D6D24_10151</name>
</gene>
<evidence type="ECO:0000313" key="1">
    <source>
        <dbReference type="EMBL" id="THW05750.1"/>
    </source>
</evidence>
<protein>
    <recommendedName>
        <fullName evidence="3">F-box domain-containing protein</fullName>
    </recommendedName>
</protein>
<proteinExistence type="predicted"/>
<comment type="caution">
    <text evidence="1">The sequence shown here is derived from an EMBL/GenBank/DDBJ whole genome shotgun (WGS) entry which is preliminary data.</text>
</comment>
<dbReference type="Proteomes" id="UP000308014">
    <property type="component" value="Unassembled WGS sequence"/>
</dbReference>
<sequence>MEKLPLELKQRICSFLHANPRLLKPIRLVSKEFASAAAPYLIPRLFLFRHPDSCAQVKEIAEHPVFSKYVTTLVVDLSVLKSHDNIESWIEDHTELEYEEVEWSDFEPDGQEYDEYGPVLETCALSNKFHAKCERFYEARQEATRSLQSEYEGNWKAHQDIVRIQASTSFQSFFLETVTHTFRICPNLTNIVISPPVQIQDVIARRTHIFEDILPISASWVRPQDSFPVDFQLEEMLQATNHSLFGLNSLTIIDFPFGCSEKIEIESLKSLTSLKHVRISHNRLNFDPTTKLNLKQEVALRAAHSLETLWVEMPAHIYEHVNANGLLRATDSRSLRDILLSNVCVSENVLVDFLLRHASSLQHLSFGLALSTGSWVSTLRRISRRMEKLERVQLTGITETRESEMVTFSSEWCLKARNFLTKGTELPEPVPYDQFYEFEEERSSNCSSPLRNHILPEDGLWEEYDGEVNSYF</sequence>
<evidence type="ECO:0000313" key="2">
    <source>
        <dbReference type="Proteomes" id="UP000308014"/>
    </source>
</evidence>
<dbReference type="AlphaFoldDB" id="A0A4S9NEM9"/>
<evidence type="ECO:0008006" key="3">
    <source>
        <dbReference type="Google" id="ProtNLM"/>
    </source>
</evidence>
<accession>A0A4S9NEM9</accession>
<name>A0A4S9NEM9_AURPU</name>
<dbReference type="EMBL" id="QZAJ01000829">
    <property type="protein sequence ID" value="THW05750.1"/>
    <property type="molecule type" value="Genomic_DNA"/>
</dbReference>
<dbReference type="SUPFAM" id="SSF52047">
    <property type="entry name" value="RNI-like"/>
    <property type="match status" value="1"/>
</dbReference>